<dbReference type="Pfam" id="PF03248">
    <property type="entry name" value="Rer1"/>
    <property type="match status" value="1"/>
</dbReference>
<evidence type="ECO:0000313" key="8">
    <source>
        <dbReference type="Proteomes" id="UP000030681"/>
    </source>
</evidence>
<evidence type="ECO:0008006" key="9">
    <source>
        <dbReference type="Google" id="ProtNLM"/>
    </source>
</evidence>
<keyword evidence="5 6" id="KW-0472">Membrane</keyword>
<evidence type="ECO:0000256" key="3">
    <source>
        <dbReference type="ARBA" id="ARBA00022692"/>
    </source>
</evidence>
<dbReference type="AlphaFoldDB" id="A0A081IBB5"/>
<dbReference type="EMBL" id="KL446953">
    <property type="protein sequence ID" value="KEG00973.1"/>
    <property type="molecule type" value="Genomic_DNA"/>
</dbReference>
<protein>
    <recommendedName>
        <fullName evidence="9">Protein RER1</fullName>
    </recommendedName>
</protein>
<dbReference type="PANTHER" id="PTHR10743:SF0">
    <property type="entry name" value="PROTEIN RER1"/>
    <property type="match status" value="1"/>
</dbReference>
<sequence>MEEVEVPIPDLLKKLINTHNYYIDKTTLYLKTRWFSLLGLFIIYVLRVYYVTGFYVVSYALSIFLLNLFLRFLTPHNIEEIYEQYENENNGLLLPMKQTNDQKRDNNPDEKKEFRPFLRKLNEFKFWLYSTRAILLSIVCTFFPFLDIPVFWPLLLFYFICLFLATMKEQIKNMIRFKYLPFNTCNVLIFKKNEYILFSILKKLPSKHMVPSFGGVDETNKVKYPMHIII</sequence>
<name>A0A081IBB5_PLAVN</name>
<evidence type="ECO:0000256" key="1">
    <source>
        <dbReference type="ARBA" id="ARBA00004141"/>
    </source>
</evidence>
<feature type="transmembrane region" description="Helical" evidence="6">
    <location>
        <begin position="56"/>
        <end position="74"/>
    </location>
</feature>
<dbReference type="GO" id="GO:0006621">
    <property type="term" value="P:protein retention in ER lumen"/>
    <property type="evidence" value="ECO:0007669"/>
    <property type="project" value="TreeGrafter"/>
</dbReference>
<organism evidence="7 8">
    <name type="scientific">Plasmodium vinckei vinckei</name>
    <dbReference type="NCBI Taxonomy" id="54757"/>
    <lineage>
        <taxon>Eukaryota</taxon>
        <taxon>Sar</taxon>
        <taxon>Alveolata</taxon>
        <taxon>Apicomplexa</taxon>
        <taxon>Aconoidasida</taxon>
        <taxon>Haemosporida</taxon>
        <taxon>Plasmodiidae</taxon>
        <taxon>Plasmodium</taxon>
        <taxon>Plasmodium (Vinckeia)</taxon>
    </lineage>
</organism>
<comment type="subcellular location">
    <subcellularLocation>
        <location evidence="1">Membrane</location>
        <topology evidence="1">Multi-pass membrane protein</topology>
    </subcellularLocation>
</comment>
<evidence type="ECO:0000256" key="5">
    <source>
        <dbReference type="ARBA" id="ARBA00023136"/>
    </source>
</evidence>
<feature type="transmembrane region" description="Helical" evidence="6">
    <location>
        <begin position="150"/>
        <end position="167"/>
    </location>
</feature>
<evidence type="ECO:0000313" key="7">
    <source>
        <dbReference type="EMBL" id="KEG00973.1"/>
    </source>
</evidence>
<evidence type="ECO:0000256" key="6">
    <source>
        <dbReference type="SAM" id="Phobius"/>
    </source>
</evidence>
<accession>A0A081IBB5</accession>
<comment type="similarity">
    <text evidence="2">Belongs to the RER1 family.</text>
</comment>
<dbReference type="GO" id="GO:0006890">
    <property type="term" value="P:retrograde vesicle-mediated transport, Golgi to endoplasmic reticulum"/>
    <property type="evidence" value="ECO:0007669"/>
    <property type="project" value="TreeGrafter"/>
</dbReference>
<gene>
    <name evidence="7" type="ORF">YYE_04006</name>
</gene>
<feature type="transmembrane region" description="Helical" evidence="6">
    <location>
        <begin position="126"/>
        <end position="144"/>
    </location>
</feature>
<keyword evidence="4 6" id="KW-1133">Transmembrane helix</keyword>
<dbReference type="GO" id="GO:0005783">
    <property type="term" value="C:endoplasmic reticulum"/>
    <property type="evidence" value="ECO:0007669"/>
    <property type="project" value="GOC"/>
</dbReference>
<reference evidence="7 8" key="1">
    <citation type="submission" date="2013-02" db="EMBL/GenBank/DDBJ databases">
        <title>The Genome Sequence of Plasmodium vinckei vinckei.</title>
        <authorList>
            <consortium name="The Broad Institute Genome Sequencing Platform"/>
            <consortium name="The Broad Institute Genome Sequencing Center for Infectious Disease"/>
            <person name="Neafsey D."/>
            <person name="Cheeseman I."/>
            <person name="Volkman S."/>
            <person name="Adams J."/>
            <person name="Walker B."/>
            <person name="Young S.K."/>
            <person name="Zeng Q."/>
            <person name="Gargeya S."/>
            <person name="Fitzgerald M."/>
            <person name="Haas B."/>
            <person name="Abouelleil A."/>
            <person name="Alvarado L."/>
            <person name="Arachchi H.M."/>
            <person name="Berlin A.M."/>
            <person name="Chapman S.B."/>
            <person name="Dewar J."/>
            <person name="Goldberg J."/>
            <person name="Griggs A."/>
            <person name="Gujja S."/>
            <person name="Hansen M."/>
            <person name="Howarth C."/>
            <person name="Imamovic A."/>
            <person name="Larimer J."/>
            <person name="McCowan C."/>
            <person name="Murphy C."/>
            <person name="Neiman D."/>
            <person name="Pearson M."/>
            <person name="Priest M."/>
            <person name="Roberts A."/>
            <person name="Saif S."/>
            <person name="Shea T."/>
            <person name="Sisk P."/>
            <person name="Sykes S."/>
            <person name="Wortman J."/>
            <person name="Nusbaum C."/>
            <person name="Birren B."/>
        </authorList>
    </citation>
    <scope>NUCLEOTIDE SEQUENCE [LARGE SCALE GENOMIC DNA]</scope>
    <source>
        <strain evidence="8">vinckei</strain>
    </source>
</reference>
<dbReference type="Proteomes" id="UP000030681">
    <property type="component" value="Unassembled WGS sequence"/>
</dbReference>
<evidence type="ECO:0000256" key="2">
    <source>
        <dbReference type="ARBA" id="ARBA00006070"/>
    </source>
</evidence>
<keyword evidence="3 6" id="KW-0812">Transmembrane</keyword>
<dbReference type="PANTHER" id="PTHR10743">
    <property type="entry name" value="PROTEIN RER1"/>
    <property type="match status" value="1"/>
</dbReference>
<dbReference type="GO" id="GO:0000139">
    <property type="term" value="C:Golgi membrane"/>
    <property type="evidence" value="ECO:0007669"/>
    <property type="project" value="TreeGrafter"/>
</dbReference>
<dbReference type="InterPro" id="IPR004932">
    <property type="entry name" value="Rer1"/>
</dbReference>
<proteinExistence type="inferred from homology"/>
<evidence type="ECO:0000256" key="4">
    <source>
        <dbReference type="ARBA" id="ARBA00022989"/>
    </source>
</evidence>